<dbReference type="RefSeq" id="WP_011202566.1">
    <property type="nucleotide sequence ID" value="NC_006347.1"/>
</dbReference>
<dbReference type="AlphaFoldDB" id="Q64VG0"/>
<name>Q64VG0_BACFR</name>
<dbReference type="Pfam" id="PF13304">
    <property type="entry name" value="AAA_21"/>
    <property type="match status" value="1"/>
</dbReference>
<organism evidence="4 5">
    <name type="scientific">Bacteroides fragilis (strain YCH46)</name>
    <dbReference type="NCBI Taxonomy" id="295405"/>
    <lineage>
        <taxon>Bacteria</taxon>
        <taxon>Pseudomonadati</taxon>
        <taxon>Bacteroidota</taxon>
        <taxon>Bacteroidia</taxon>
        <taxon>Bacteroidales</taxon>
        <taxon>Bacteroidaceae</taxon>
        <taxon>Bacteroides</taxon>
    </lineage>
</organism>
<dbReference type="HOGENOM" id="CLU_032548_0_0_10"/>
<dbReference type="SUPFAM" id="SSF52540">
    <property type="entry name" value="P-loop containing nucleoside triphosphate hydrolases"/>
    <property type="match status" value="1"/>
</dbReference>
<dbReference type="InterPro" id="IPR014592">
    <property type="entry name" value="P-loop_UCP034888"/>
</dbReference>
<evidence type="ECO:0000313" key="4">
    <source>
        <dbReference type="EMBL" id="BAD48516.1"/>
    </source>
</evidence>
<dbReference type="Proteomes" id="UP000002197">
    <property type="component" value="Chromosome"/>
</dbReference>
<dbReference type="PANTHER" id="PTHR43581:SF2">
    <property type="entry name" value="EXCINUCLEASE ATPASE SUBUNIT"/>
    <property type="match status" value="1"/>
</dbReference>
<dbReference type="PIRSF" id="PIRSF034888">
    <property type="entry name" value="P-loop_UCP034888"/>
    <property type="match status" value="1"/>
</dbReference>
<dbReference type="PATRIC" id="fig|295405.11.peg.1718"/>
<gene>
    <name evidence="4" type="ordered locus">BF1769</name>
</gene>
<dbReference type="GO" id="GO:0005524">
    <property type="term" value="F:ATP binding"/>
    <property type="evidence" value="ECO:0007669"/>
    <property type="project" value="InterPro"/>
</dbReference>
<dbReference type="InterPro" id="IPR051396">
    <property type="entry name" value="Bact_Antivir_Def_Nuclease"/>
</dbReference>
<feature type="domain" description="ATPase AAA-type core" evidence="3">
    <location>
        <begin position="227"/>
        <end position="312"/>
    </location>
</feature>
<evidence type="ECO:0000259" key="3">
    <source>
        <dbReference type="Pfam" id="PF13304"/>
    </source>
</evidence>
<dbReference type="InterPro" id="IPR022532">
    <property type="entry name" value="DUF3696"/>
</dbReference>
<dbReference type="Gene3D" id="3.40.50.300">
    <property type="entry name" value="P-loop containing nucleotide triphosphate hydrolases"/>
    <property type="match status" value="2"/>
</dbReference>
<evidence type="ECO:0000259" key="2">
    <source>
        <dbReference type="Pfam" id="PF13175"/>
    </source>
</evidence>
<dbReference type="PANTHER" id="PTHR43581">
    <property type="entry name" value="ATP/GTP PHOSPHATASE"/>
    <property type="match status" value="1"/>
</dbReference>
<dbReference type="KEGG" id="bfr:BF1769"/>
<proteinExistence type="predicted"/>
<protein>
    <recommendedName>
        <fullName evidence="6">DUF3696 domain-containing protein</fullName>
    </recommendedName>
</protein>
<dbReference type="EMBL" id="AP006841">
    <property type="protein sequence ID" value="BAD48516.1"/>
    <property type="molecule type" value="Genomic_DNA"/>
</dbReference>
<feature type="domain" description="Endonuclease GajA/Old nuclease/RecF-like AAA" evidence="2">
    <location>
        <begin position="1"/>
        <end position="70"/>
    </location>
</feature>
<dbReference type="InterPro" id="IPR027417">
    <property type="entry name" value="P-loop_NTPase"/>
</dbReference>
<dbReference type="InterPro" id="IPR041685">
    <property type="entry name" value="AAA_GajA/Old/RecF-like"/>
</dbReference>
<reference evidence="4 5" key="1">
    <citation type="journal article" date="2004" name="Proc. Natl. Acad. Sci. U.S.A.">
        <title>Genomic analysis of Bacteroides fragilis reveals extensive DNA inversions regulating cell surface adaptation.</title>
        <authorList>
            <person name="Kuwahara T."/>
            <person name="Yamashita A."/>
            <person name="Hirakawa H."/>
            <person name="Nakayama H."/>
            <person name="Toh H."/>
            <person name="Okada N."/>
            <person name="Kuhara S."/>
            <person name="Hattori M."/>
            <person name="Hayashi T."/>
            <person name="Ohnishi Y."/>
        </authorList>
    </citation>
    <scope>NUCLEOTIDE SEQUENCE [LARGE SCALE GENOMIC DNA]</scope>
    <source>
        <strain evidence="4 5">YCH46</strain>
    </source>
</reference>
<dbReference type="STRING" id="295405.BF1769"/>
<dbReference type="InterPro" id="IPR003959">
    <property type="entry name" value="ATPase_AAA_core"/>
</dbReference>
<evidence type="ECO:0000259" key="1">
    <source>
        <dbReference type="Pfam" id="PF12476"/>
    </source>
</evidence>
<dbReference type="GO" id="GO:0016887">
    <property type="term" value="F:ATP hydrolysis activity"/>
    <property type="evidence" value="ECO:0007669"/>
    <property type="project" value="InterPro"/>
</dbReference>
<dbReference type="OrthoDB" id="9792800at2"/>
<dbReference type="Pfam" id="PF12476">
    <property type="entry name" value="DUF3696"/>
    <property type="match status" value="1"/>
</dbReference>
<evidence type="ECO:0008006" key="6">
    <source>
        <dbReference type="Google" id="ProtNLM"/>
    </source>
</evidence>
<dbReference type="Pfam" id="PF13175">
    <property type="entry name" value="AAA_15"/>
    <property type="match status" value="1"/>
</dbReference>
<sequence>MITNLLLHNFKSHKKTDLKFSNLTVLTGINSAGKSSVIQSLLLLRQSHQKGRLEIGLDLNSPLCDLGKGNDVLFRFADSNIITFSISTEEERTYELHFDVKEKVLFNTFIPVQEGTSISPELFQLPLFTSNFQYLSALRWASRSLYPMDTYAVENEHQLSLAYGQGELVAHFLEYNGRRSEYAICDTTVLHPSFAGDNSLLAQTIAWEREISPRVNIKAEKKADQVSIEYGFEGVGNNLPLTNLRSENIGFGISYSLSVIVALLSARPGALLLIENPEAHLHPCGQAKLAELIALVSQTGVQVVIETHSDHIFNGIRRAIKNNMVDVDHVAIHYFKHGNENHTEAVEIGIEKNGRVKNYEEGLFDQFDKDLDELLGL</sequence>
<evidence type="ECO:0000313" key="5">
    <source>
        <dbReference type="Proteomes" id="UP000002197"/>
    </source>
</evidence>
<feature type="domain" description="DUF3696" evidence="1">
    <location>
        <begin position="327"/>
        <end position="374"/>
    </location>
</feature>
<accession>Q64VG0</accession>